<dbReference type="GO" id="GO:0005737">
    <property type="term" value="C:cytoplasm"/>
    <property type="evidence" value="ECO:0007669"/>
    <property type="project" value="TreeGrafter"/>
</dbReference>
<dbReference type="InterPro" id="IPR016032">
    <property type="entry name" value="Sig_transdc_resp-reg_C-effctor"/>
</dbReference>
<accession>A0A5P8JWA1</accession>
<dbReference type="AlphaFoldDB" id="A0A5P8JWA1"/>
<gene>
    <name evidence="4" type="ORF">F9278_01340</name>
</gene>
<feature type="domain" description="HTH luxR-type" evidence="3">
    <location>
        <begin position="854"/>
        <end position="919"/>
    </location>
</feature>
<dbReference type="RefSeq" id="WP_152166590.1">
    <property type="nucleotide sequence ID" value="NZ_CP045096.1"/>
</dbReference>
<proteinExistence type="predicted"/>
<evidence type="ECO:0000256" key="1">
    <source>
        <dbReference type="ARBA" id="ARBA00022741"/>
    </source>
</evidence>
<dbReference type="GO" id="GO:0004016">
    <property type="term" value="F:adenylate cyclase activity"/>
    <property type="evidence" value="ECO:0007669"/>
    <property type="project" value="TreeGrafter"/>
</dbReference>
<keyword evidence="5" id="KW-1185">Reference proteome</keyword>
<dbReference type="Gene3D" id="3.40.50.300">
    <property type="entry name" value="P-loop containing nucleotide triphosphate hydrolases"/>
    <property type="match status" value="1"/>
</dbReference>
<protein>
    <submittedName>
        <fullName evidence="4">AAA family ATPase</fullName>
    </submittedName>
</protein>
<dbReference type="PRINTS" id="PR00038">
    <property type="entry name" value="HTHLUXR"/>
</dbReference>
<keyword evidence="2" id="KW-0067">ATP-binding</keyword>
<dbReference type="SUPFAM" id="SSF52540">
    <property type="entry name" value="P-loop containing nucleoside triphosphate hydrolases"/>
    <property type="match status" value="1"/>
</dbReference>
<dbReference type="Pfam" id="PF13191">
    <property type="entry name" value="AAA_16"/>
    <property type="match status" value="1"/>
</dbReference>
<organism evidence="4 5">
    <name type="scientific">Streptomyces phaeolivaceus</name>
    <dbReference type="NCBI Taxonomy" id="2653200"/>
    <lineage>
        <taxon>Bacteria</taxon>
        <taxon>Bacillati</taxon>
        <taxon>Actinomycetota</taxon>
        <taxon>Actinomycetes</taxon>
        <taxon>Kitasatosporales</taxon>
        <taxon>Streptomycetaceae</taxon>
        <taxon>Streptomyces</taxon>
    </lineage>
</organism>
<dbReference type="Gene3D" id="1.10.10.10">
    <property type="entry name" value="Winged helix-like DNA-binding domain superfamily/Winged helix DNA-binding domain"/>
    <property type="match status" value="1"/>
</dbReference>
<dbReference type="PANTHER" id="PTHR16305:SF35">
    <property type="entry name" value="TRANSCRIPTIONAL ACTIVATOR DOMAIN"/>
    <property type="match status" value="1"/>
</dbReference>
<dbReference type="KEGG" id="sphv:F9278_01340"/>
<evidence type="ECO:0000313" key="4">
    <source>
        <dbReference type="EMBL" id="QFQ95054.1"/>
    </source>
</evidence>
<dbReference type="InterPro" id="IPR027417">
    <property type="entry name" value="P-loop_NTPase"/>
</dbReference>
<keyword evidence="1" id="KW-0547">Nucleotide-binding</keyword>
<dbReference type="SMART" id="SM00421">
    <property type="entry name" value="HTH_LUXR"/>
    <property type="match status" value="1"/>
</dbReference>
<dbReference type="GO" id="GO:0003677">
    <property type="term" value="F:DNA binding"/>
    <property type="evidence" value="ECO:0007669"/>
    <property type="project" value="InterPro"/>
</dbReference>
<evidence type="ECO:0000313" key="5">
    <source>
        <dbReference type="Proteomes" id="UP000327294"/>
    </source>
</evidence>
<dbReference type="InterPro" id="IPR036388">
    <property type="entry name" value="WH-like_DNA-bd_sf"/>
</dbReference>
<dbReference type="SUPFAM" id="SSF46894">
    <property type="entry name" value="C-terminal effector domain of the bipartite response regulators"/>
    <property type="match status" value="1"/>
</dbReference>
<reference evidence="4 5" key="1">
    <citation type="submission" date="2019-10" db="EMBL/GenBank/DDBJ databases">
        <title>Streptomyces sp. strain GY16 isolated from leaves of Broussonetia papyrifera.</title>
        <authorList>
            <person name="Mo P."/>
        </authorList>
    </citation>
    <scope>NUCLEOTIDE SEQUENCE [LARGE SCALE GENOMIC DNA]</scope>
    <source>
        <strain evidence="4 5">GY16</strain>
    </source>
</reference>
<dbReference type="PROSITE" id="PS50043">
    <property type="entry name" value="HTH_LUXR_2"/>
    <property type="match status" value="1"/>
</dbReference>
<dbReference type="CDD" id="cd06170">
    <property type="entry name" value="LuxR_C_like"/>
    <property type="match status" value="1"/>
</dbReference>
<dbReference type="InterPro" id="IPR041664">
    <property type="entry name" value="AAA_16"/>
</dbReference>
<evidence type="ECO:0000256" key="2">
    <source>
        <dbReference type="ARBA" id="ARBA00022840"/>
    </source>
</evidence>
<dbReference type="GO" id="GO:0005524">
    <property type="term" value="F:ATP binding"/>
    <property type="evidence" value="ECO:0007669"/>
    <property type="project" value="UniProtKB-KW"/>
</dbReference>
<dbReference type="InterPro" id="IPR000792">
    <property type="entry name" value="Tscrpt_reg_LuxR_C"/>
</dbReference>
<dbReference type="Proteomes" id="UP000327294">
    <property type="component" value="Chromosome"/>
</dbReference>
<sequence>MARSGSRAGLLGRRNECRALDDLLAGARDGRSGVLVLRGEAGIGKTELLRFLLDRAAGCRTVGLAGVQSEMELSYAGLHQLCAPLLTGLDRLPGPQRDALGTAFGLRAGAAPDRFLVGLATLSLLADAGGDQPLICLVDDAQWLDHVSAQTLAFVARRLLAESIVLVFAVREPGPGEALGGLPELRVTGLSEDDSRTLLDSVVTGPLDQRVRERIVAESGGNPLALLELPRRLAVGELAGGFGRPDAGPLSSQIERGFVHRVRSLPAETRRLLFTAAAEPVGDAALLRRAAERLGIDIDSALAHADTAELITLGTRVRFRHPLVRSAAYRAASPDDRREAHRALADVTDTRLDPDRRAWHLAAATSGPDETVADELERSADRAQARGGIAATAAFLQRATELTRDPALRARRAVDAARATLHAGAFEPAATLLATAEAGPLDELGRARIDVLHAEIAFAQNRGSQAPSLLLAAARRFGPLAPALARDTYLDAVAAAVFAGRLAHGPGLREVGEAARGASPPPSPTGLPDLLLDAVAVRLTDGYPASVPLMERALEACCDEELPVRDALRLLWLGGVLASDLWDDERGHLVATRHLTITRRSGALSALPDVLEARAHLHLLAGELTTAASLVEEVGTVCTAIGSNPTRVLPLGLAAWRGHEREARTLLDAIMSEAVPRGQGAAVTVSHCYHAVLCNGLGQYTEALSAAREAAAHPYEFASPRWGLAELIEAAVRSGLPQAATDALEQLSAATRASGTDWALGVEARSRALLSEGDTAERLYREAIERLARTRVRVELARAQLLYGEWLRRENRRVDARAQLGVAHDMFSRIGAEAFAERARSELQATGAKVRRHTISAPTALTSQEAQIARLAGEGLTNSEIGTQLFLSPHTVEWHLRKVFSKLGISSRKEIRTLRLEGEATSA</sequence>
<dbReference type="PANTHER" id="PTHR16305">
    <property type="entry name" value="TESTICULAR SOLUBLE ADENYLYL CYCLASE"/>
    <property type="match status" value="1"/>
</dbReference>
<evidence type="ECO:0000259" key="3">
    <source>
        <dbReference type="PROSITE" id="PS50043"/>
    </source>
</evidence>
<dbReference type="GO" id="GO:0006355">
    <property type="term" value="P:regulation of DNA-templated transcription"/>
    <property type="evidence" value="ECO:0007669"/>
    <property type="project" value="InterPro"/>
</dbReference>
<name>A0A5P8JWA1_9ACTN</name>
<dbReference type="Pfam" id="PF00196">
    <property type="entry name" value="GerE"/>
    <property type="match status" value="1"/>
</dbReference>
<dbReference type="EMBL" id="CP045096">
    <property type="protein sequence ID" value="QFQ95054.1"/>
    <property type="molecule type" value="Genomic_DNA"/>
</dbReference>